<evidence type="ECO:0000256" key="4">
    <source>
        <dbReference type="ARBA" id="ARBA00022475"/>
    </source>
</evidence>
<keyword evidence="7 10" id="KW-1133">Transmembrane helix</keyword>
<dbReference type="HOGENOM" id="CLU_010191_1_0_1"/>
<feature type="transmembrane region" description="Helical" evidence="10">
    <location>
        <begin position="327"/>
        <end position="347"/>
    </location>
</feature>
<evidence type="ECO:0000256" key="1">
    <source>
        <dbReference type="ARBA" id="ARBA00002512"/>
    </source>
</evidence>
<keyword evidence="4 10" id="KW-1003">Cell membrane</keyword>
<keyword evidence="9" id="KW-0325">Glycoprotein</keyword>
<organism evidence="12 13">
    <name type="scientific">[Torrubiella] hemipterigena</name>
    <dbReference type="NCBI Taxonomy" id="1531966"/>
    <lineage>
        <taxon>Eukaryota</taxon>
        <taxon>Fungi</taxon>
        <taxon>Dikarya</taxon>
        <taxon>Ascomycota</taxon>
        <taxon>Pezizomycotina</taxon>
        <taxon>Sordariomycetes</taxon>
        <taxon>Hypocreomycetidae</taxon>
        <taxon>Hypocreales</taxon>
        <taxon>Clavicipitaceae</taxon>
        <taxon>Clavicipitaceae incertae sedis</taxon>
        <taxon>'Torrubiella' clade</taxon>
    </lineage>
</organism>
<comment type="similarity">
    <text evidence="3 10">Belongs to the PRM1 family.</text>
</comment>
<comment type="caution">
    <text evidence="10">Lacks conserved residue(s) required for the propagation of feature annotation.</text>
</comment>
<keyword evidence="13" id="KW-1185">Reference proteome</keyword>
<dbReference type="STRING" id="1531966.A0A0A1THQ2"/>
<dbReference type="EMBL" id="CDHN01000007">
    <property type="protein sequence ID" value="CEJ94484.1"/>
    <property type="molecule type" value="Genomic_DNA"/>
</dbReference>
<evidence type="ECO:0000256" key="11">
    <source>
        <dbReference type="SAM" id="MobiDB-lite"/>
    </source>
</evidence>
<feature type="transmembrane region" description="Helical" evidence="10">
    <location>
        <begin position="56"/>
        <end position="76"/>
    </location>
</feature>
<dbReference type="GO" id="GO:0032220">
    <property type="term" value="P:plasma membrane fusion involved in cytogamy"/>
    <property type="evidence" value="ECO:0007669"/>
    <property type="project" value="TreeGrafter"/>
</dbReference>
<evidence type="ECO:0000256" key="3">
    <source>
        <dbReference type="ARBA" id="ARBA00010780"/>
    </source>
</evidence>
<dbReference type="InterPro" id="IPR026777">
    <property type="entry name" value="PRM1"/>
</dbReference>
<accession>A0A0A1THQ2</accession>
<name>A0A0A1THQ2_9HYPO</name>
<dbReference type="OrthoDB" id="5356111at2759"/>
<evidence type="ECO:0000313" key="12">
    <source>
        <dbReference type="EMBL" id="CEJ94484.1"/>
    </source>
</evidence>
<dbReference type="PANTHER" id="PTHR31030">
    <property type="entry name" value="PLASMA MEMBRANE FUSION PROTEIN PRM1"/>
    <property type="match status" value="1"/>
</dbReference>
<gene>
    <name evidence="12" type="ORF">VHEMI10010</name>
</gene>
<comment type="function">
    <text evidence="1 10">Involved in cell fusion during mating by stabilizing the plasma membrane fusion event.</text>
</comment>
<dbReference type="GO" id="GO:0043332">
    <property type="term" value="C:mating projection tip"/>
    <property type="evidence" value="ECO:0007669"/>
    <property type="project" value="UniProtKB-UniRule"/>
</dbReference>
<proteinExistence type="inferred from homology"/>
<keyword evidence="6 10" id="KW-0184">Conjugation</keyword>
<feature type="compositionally biased region" description="Basic and acidic residues" evidence="11">
    <location>
        <begin position="673"/>
        <end position="682"/>
    </location>
</feature>
<keyword evidence="5 10" id="KW-0812">Transmembrane</keyword>
<dbReference type="PANTHER" id="PTHR31030:SF1">
    <property type="entry name" value="PLASMA MEMBRANE FUSION PROTEIN PRM1"/>
    <property type="match status" value="1"/>
</dbReference>
<dbReference type="Proteomes" id="UP000039046">
    <property type="component" value="Unassembled WGS sequence"/>
</dbReference>
<dbReference type="GO" id="GO:0005886">
    <property type="term" value="C:plasma membrane"/>
    <property type="evidence" value="ECO:0007669"/>
    <property type="project" value="UniProtKB-SubCell"/>
</dbReference>
<evidence type="ECO:0000256" key="8">
    <source>
        <dbReference type="ARBA" id="ARBA00023136"/>
    </source>
</evidence>
<comment type="subcellular location">
    <subcellularLocation>
        <location evidence="2 10">Cell membrane</location>
        <topology evidence="2 10">Multi-pass membrane protein</topology>
    </subcellularLocation>
</comment>
<evidence type="ECO:0000313" key="13">
    <source>
        <dbReference type="Proteomes" id="UP000039046"/>
    </source>
</evidence>
<dbReference type="AlphaFoldDB" id="A0A0A1THQ2"/>
<evidence type="ECO:0000256" key="10">
    <source>
        <dbReference type="RuleBase" id="RU366035"/>
    </source>
</evidence>
<evidence type="ECO:0000256" key="7">
    <source>
        <dbReference type="ARBA" id="ARBA00022989"/>
    </source>
</evidence>
<feature type="transmembrane region" description="Helical" evidence="10">
    <location>
        <begin position="411"/>
        <end position="432"/>
    </location>
</feature>
<evidence type="ECO:0000256" key="5">
    <source>
        <dbReference type="ARBA" id="ARBA00022692"/>
    </source>
</evidence>
<protein>
    <recommendedName>
        <fullName evidence="10">Plasma membrane fusion protein PRM1</fullName>
    </recommendedName>
</protein>
<evidence type="ECO:0000256" key="9">
    <source>
        <dbReference type="ARBA" id="ARBA00023180"/>
    </source>
</evidence>
<feature type="region of interest" description="Disordered" evidence="11">
    <location>
        <begin position="648"/>
        <end position="683"/>
    </location>
</feature>
<sequence length="706" mass="77519">MFSDKGGEKNAYPNVPETLRAEPYRNITSPELINRADTAPSITPYLSLRSRLSQIWINRWTVLLLLVLVRLVLLIAQLTSNVGDAKTQALSACSKVEDVGSAMASMPHYLSVGVNELTGKGIETAVHAMVDILDLIMQGVEGIIIFFINFLTATYTCLITAMVHGSLDVVASVTKDATKEFNDVIDKAASDIDSISKGLEGGINKLVKAIQGSVFGSLLPDVPKVDFSGPINSLKKFDLNSDDFVKDVQQLNKDIPTFDQVQNLTKEAVSFPFNIARDALKDAYGNYRFRKDIFPLAQKKRLTFCSDNNTINDFFTKLFQIIHTARITFIVVLVLLAVLAIVPMTIWEIHRWRRQQKLAKVVQNNQYDPMDTVYIASRPWTARTGIKLASKFNGQRAILVRWCVAYATSPAAVFVLSLAIAGLFSCFCQWLLLKVVQKEVPEIEDKVGAFAGEVVNSLKQVSQDWANDANHVITGMSDDINKDVLVYVSNATDAVNNTLNVFLKEMDKGLNTVFGNTILLDPIKGVLHCVIGIKIENVQKGLTWVHDHAKVSFPTLPGDIFSAGANSSISGDGDMNTFLASPSSVTTDEVSGAVLHVVNWLKNNIIQEALISTGVLLVYIIVVLIGVVRALVGMANPKAGRAEGGIRYTGEDRPPLSPRSQQLAFDAGQEARSTTREVRGEKAAYAGRSRPVYTSDKKKRYEGQAF</sequence>
<keyword evidence="8 10" id="KW-0472">Membrane</keyword>
<feature type="transmembrane region" description="Helical" evidence="10">
    <location>
        <begin position="609"/>
        <end position="632"/>
    </location>
</feature>
<evidence type="ECO:0000256" key="2">
    <source>
        <dbReference type="ARBA" id="ARBA00004651"/>
    </source>
</evidence>
<evidence type="ECO:0000256" key="6">
    <source>
        <dbReference type="ARBA" id="ARBA00022971"/>
    </source>
</evidence>
<reference evidence="12 13" key="1">
    <citation type="journal article" date="2015" name="Genome Announc.">
        <title>Draft Genome Sequence and Gene Annotation of the Entomopathogenic Fungus Verticillium hemipterigenum.</title>
        <authorList>
            <person name="Horn F."/>
            <person name="Habel A."/>
            <person name="Scharf D.H."/>
            <person name="Dworschak J."/>
            <person name="Brakhage A.A."/>
            <person name="Guthke R."/>
            <person name="Hertweck C."/>
            <person name="Linde J."/>
        </authorList>
    </citation>
    <scope>NUCLEOTIDE SEQUENCE [LARGE SCALE GENOMIC DNA]</scope>
</reference>